<organism evidence="1 2">
    <name type="scientific">Sinanodonta woodiana</name>
    <name type="common">Chinese pond mussel</name>
    <name type="synonym">Anodonta woodiana</name>
    <dbReference type="NCBI Taxonomy" id="1069815"/>
    <lineage>
        <taxon>Eukaryota</taxon>
        <taxon>Metazoa</taxon>
        <taxon>Spiralia</taxon>
        <taxon>Lophotrochozoa</taxon>
        <taxon>Mollusca</taxon>
        <taxon>Bivalvia</taxon>
        <taxon>Autobranchia</taxon>
        <taxon>Heteroconchia</taxon>
        <taxon>Palaeoheterodonta</taxon>
        <taxon>Unionida</taxon>
        <taxon>Unionoidea</taxon>
        <taxon>Unionidae</taxon>
        <taxon>Unioninae</taxon>
        <taxon>Sinanodonta</taxon>
    </lineage>
</organism>
<gene>
    <name evidence="1" type="ORF">ACJMK2_030406</name>
</gene>
<evidence type="ECO:0000313" key="2">
    <source>
        <dbReference type="Proteomes" id="UP001634394"/>
    </source>
</evidence>
<name>A0ABD3XF33_SINWO</name>
<feature type="non-terminal residue" evidence="1">
    <location>
        <position position="349"/>
    </location>
</feature>
<dbReference type="AlphaFoldDB" id="A0ABD3XF33"/>
<keyword evidence="2" id="KW-1185">Reference proteome</keyword>
<dbReference type="EMBL" id="JBJQND010000003">
    <property type="protein sequence ID" value="KAL3884186.1"/>
    <property type="molecule type" value="Genomic_DNA"/>
</dbReference>
<reference evidence="1 2" key="1">
    <citation type="submission" date="2024-11" db="EMBL/GenBank/DDBJ databases">
        <title>Chromosome-level genome assembly of the freshwater bivalve Anodonta woodiana.</title>
        <authorList>
            <person name="Chen X."/>
        </authorList>
    </citation>
    <scope>NUCLEOTIDE SEQUENCE [LARGE SCALE GENOMIC DNA]</scope>
    <source>
        <strain evidence="1">MN2024</strain>
        <tissue evidence="1">Gills</tissue>
    </source>
</reference>
<sequence>MSAQVCVYVSVFSLNDKIVPTLMTVSSSSSVFFDYNKIATYNDIGMDCRVSDPEERSSIRIHQGNREMVSITPGCSIKSNDSRLRISCIETEDVSSDLGTWNCSDGKSYDTVTFHYSIQEAYLSRQQQNVTFSCTVYKDCILSSPFKLWHIFPDYVIQRIDGRAIRCMDSHAHFFLNCTLTEIQFSDAGIYYILEFGFMAEAAFIVQVRDYPTQPVITAQTLSSTSDQGLFELICSSESRTQPVFSRNRLSYHWKVNQLNIKDIYTCYRMKGPVLTLCSEPCRLKDNARVSVTCTVYEDGLISKESEPFIIMAVTPLVPVEQPVSTTQVSVSADNQGNRTQVCVSAEHK</sequence>
<evidence type="ECO:0000313" key="1">
    <source>
        <dbReference type="EMBL" id="KAL3884186.1"/>
    </source>
</evidence>
<evidence type="ECO:0008006" key="3">
    <source>
        <dbReference type="Google" id="ProtNLM"/>
    </source>
</evidence>
<proteinExistence type="predicted"/>
<dbReference type="Proteomes" id="UP001634394">
    <property type="component" value="Unassembled WGS sequence"/>
</dbReference>
<protein>
    <recommendedName>
        <fullName evidence="3">Ig-like domain-containing protein</fullName>
    </recommendedName>
</protein>
<accession>A0ABD3XF33</accession>
<comment type="caution">
    <text evidence="1">The sequence shown here is derived from an EMBL/GenBank/DDBJ whole genome shotgun (WGS) entry which is preliminary data.</text>
</comment>